<feature type="compositionally biased region" description="Basic and acidic residues" evidence="1">
    <location>
        <begin position="188"/>
        <end position="198"/>
    </location>
</feature>
<dbReference type="GO" id="GO:0032784">
    <property type="term" value="P:regulation of DNA-templated transcription elongation"/>
    <property type="evidence" value="ECO:0007669"/>
    <property type="project" value="InterPro"/>
</dbReference>
<dbReference type="PANTHER" id="PTHR11125">
    <property type="entry name" value="SUPPRESSOR OF TY 5"/>
    <property type="match status" value="1"/>
</dbReference>
<dbReference type="GO" id="GO:0003729">
    <property type="term" value="F:mRNA binding"/>
    <property type="evidence" value="ECO:0007669"/>
    <property type="project" value="TreeGrafter"/>
</dbReference>
<feature type="compositionally biased region" description="Basic and acidic residues" evidence="1">
    <location>
        <begin position="640"/>
        <end position="665"/>
    </location>
</feature>
<dbReference type="GO" id="GO:0006357">
    <property type="term" value="P:regulation of transcription by RNA polymerase II"/>
    <property type="evidence" value="ECO:0007669"/>
    <property type="project" value="InterPro"/>
</dbReference>
<dbReference type="EMBL" id="JARJLG010000017">
    <property type="protein sequence ID" value="KAJ7773713.1"/>
    <property type="molecule type" value="Genomic_DNA"/>
</dbReference>
<accession>A0AAD7NSW4</accession>
<feature type="compositionally biased region" description="Pro residues" evidence="1">
    <location>
        <begin position="234"/>
        <end position="243"/>
    </location>
</feature>
<keyword evidence="3" id="KW-1185">Reference proteome</keyword>
<sequence>MPHFLEPRFVVFCPVLPCPALPHFNAFDFRFVGHPPRPPARRPTHLRPTTMVVKSKRWKVVVLFAGQTSCAGFGRRSRISERAGSQNRCNKFPVPAIIPAFHSSLKPPCPPAQAMRYIDEYASDADDSGNSDVQDDPDSYEAQVRAADQHDFGAGSIAQMQAAQMDPLAQGRWEQRAEALTAVLENLRDQEQRAKEPGTRTPAGSDDKGDNIQSSPSNPLPTAPHSADRAPTPALIPAPPPPQALFSCATTPHRERPPPHKRRRTDSPGGASRRRDTAARFLDLEAAEDRDAKEEDEDQTLEDIAFIDDSIRDDEQGNRTSDRCRAPPPLRRLVEEEEPEDLHALADKITERHRAQRPIPQYDVDADVEHISPLISAHARSPTPQDPCLFRVVVPHGEPQLFISRCMTELLSPHMPIHAQLLRNIFISLFHRPGDPHIYIEATPGDMFDQELQHLHVRIDKLIPLSERPALLHLPPPSALETGWARCKINRKRGPFNGDLVFVNAADPIQELGDGVYLFKKLTFKDGLLFYTTGPPSFRHYTKLSVEPTQDELDLFSQRPNVIFYVPHPITLMSHMVVVGDRVASWSQNFQGWIQKIEVVIEDCDGQQVEVCYAHVQQLGDKPPKLSLRQRGGTGVLEQIRPRHPDRRGARASENRRLRPVDRRRGGRDPHIEVFFGGDIVQVTYGPNRGRTGFVIVGGHRNHDGLVQVYDPTQRYFNHNTGKYLGHEEYHELARRSFQMLQPLVPNLVSEDYAADPENAHRDIDTRFFSVPGGWLEFTLEHEVDSTQSTEGAALEFGAGRNEDRWRSTSSILQQARIDQKDGQTYDRIKADRLMRIAMGTGNVLQNREVYVDGGAHLVKGEYGLALDFNATRSLPKNMDRRALLLEALSGRASVYEGAMVWVRLERSNQIVNVPIEHLFDQK</sequence>
<comment type="caution">
    <text evidence="2">The sequence shown here is derived from an EMBL/GenBank/DDBJ whole genome shotgun (WGS) entry which is preliminary data.</text>
</comment>
<dbReference type="PANTHER" id="PTHR11125:SF7">
    <property type="entry name" value="TRANSCRIPTION ELONGATION FACTOR SPT5"/>
    <property type="match status" value="1"/>
</dbReference>
<dbReference type="GO" id="GO:0006368">
    <property type="term" value="P:transcription elongation by RNA polymerase II"/>
    <property type="evidence" value="ECO:0007669"/>
    <property type="project" value="TreeGrafter"/>
</dbReference>
<evidence type="ECO:0000256" key="1">
    <source>
        <dbReference type="SAM" id="MobiDB-lite"/>
    </source>
</evidence>
<evidence type="ECO:0000313" key="3">
    <source>
        <dbReference type="Proteomes" id="UP001215280"/>
    </source>
</evidence>
<proteinExistence type="predicted"/>
<feature type="compositionally biased region" description="Basic and acidic residues" evidence="1">
    <location>
        <begin position="309"/>
        <end position="325"/>
    </location>
</feature>
<dbReference type="Proteomes" id="UP001215280">
    <property type="component" value="Unassembled WGS sequence"/>
</dbReference>
<dbReference type="InterPro" id="IPR039659">
    <property type="entry name" value="SPT5"/>
</dbReference>
<dbReference type="AlphaFoldDB" id="A0AAD7NSW4"/>
<feature type="region of interest" description="Disordered" evidence="1">
    <location>
        <begin position="188"/>
        <end position="326"/>
    </location>
</feature>
<protein>
    <submittedName>
        <fullName evidence="2">Uncharacterized protein</fullName>
    </submittedName>
</protein>
<reference evidence="2" key="1">
    <citation type="submission" date="2023-03" db="EMBL/GenBank/DDBJ databases">
        <title>Massive genome expansion in bonnet fungi (Mycena s.s.) driven by repeated elements and novel gene families across ecological guilds.</title>
        <authorList>
            <consortium name="Lawrence Berkeley National Laboratory"/>
            <person name="Harder C.B."/>
            <person name="Miyauchi S."/>
            <person name="Viragh M."/>
            <person name="Kuo A."/>
            <person name="Thoen E."/>
            <person name="Andreopoulos B."/>
            <person name="Lu D."/>
            <person name="Skrede I."/>
            <person name="Drula E."/>
            <person name="Henrissat B."/>
            <person name="Morin E."/>
            <person name="Kohler A."/>
            <person name="Barry K."/>
            <person name="LaButti K."/>
            <person name="Morin E."/>
            <person name="Salamov A."/>
            <person name="Lipzen A."/>
            <person name="Mereny Z."/>
            <person name="Hegedus B."/>
            <person name="Baldrian P."/>
            <person name="Stursova M."/>
            <person name="Weitz H."/>
            <person name="Taylor A."/>
            <person name="Grigoriev I.V."/>
            <person name="Nagy L.G."/>
            <person name="Martin F."/>
            <person name="Kauserud H."/>
        </authorList>
    </citation>
    <scope>NUCLEOTIDE SEQUENCE</scope>
    <source>
        <strain evidence="2">CBHHK188m</strain>
    </source>
</reference>
<evidence type="ECO:0000313" key="2">
    <source>
        <dbReference type="EMBL" id="KAJ7773713.1"/>
    </source>
</evidence>
<dbReference type="GO" id="GO:0032044">
    <property type="term" value="C:DSIF complex"/>
    <property type="evidence" value="ECO:0007669"/>
    <property type="project" value="TreeGrafter"/>
</dbReference>
<gene>
    <name evidence="2" type="ORF">DFH07DRAFT_767657</name>
</gene>
<name>A0AAD7NSW4_9AGAR</name>
<organism evidence="2 3">
    <name type="scientific">Mycena maculata</name>
    <dbReference type="NCBI Taxonomy" id="230809"/>
    <lineage>
        <taxon>Eukaryota</taxon>
        <taxon>Fungi</taxon>
        <taxon>Dikarya</taxon>
        <taxon>Basidiomycota</taxon>
        <taxon>Agaricomycotina</taxon>
        <taxon>Agaricomycetes</taxon>
        <taxon>Agaricomycetidae</taxon>
        <taxon>Agaricales</taxon>
        <taxon>Marasmiineae</taxon>
        <taxon>Mycenaceae</taxon>
        <taxon>Mycena</taxon>
    </lineage>
</organism>
<feature type="region of interest" description="Disordered" evidence="1">
    <location>
        <begin position="624"/>
        <end position="665"/>
    </location>
</feature>